<dbReference type="Pfam" id="PF02700">
    <property type="entry name" value="PurS"/>
    <property type="match status" value="1"/>
</dbReference>
<comment type="pathway">
    <text evidence="6">Purine metabolism; IMP biosynthesis via de novo pathway; 5-amino-1-(5-phospho-D-ribosyl)imidazole from N(2)-formyl-N(1)-(5-phospho-D-ribosyl)glycinamide: step 1/2.</text>
</comment>
<comment type="function">
    <text evidence="6">Part of the phosphoribosylformylglycinamidine synthase complex involved in the purines biosynthetic pathway. Catalyzes the ATP-dependent conversion of formylglycinamide ribonucleotide (FGAR) and glutamine to yield formylglycinamidine ribonucleotide (FGAM) and glutamate. The FGAM synthase complex is composed of three subunits. PurQ produces an ammonia molecule by converting glutamine to glutamate. PurL transfers the ammonia molecule to FGAR to form FGAM in an ATP-dependent manner. PurS interacts with PurQ and PurL and is thought to assist in the transfer of the ammonia molecule from PurQ to PurL.</text>
</comment>
<comment type="subunit">
    <text evidence="6">Part of the FGAM synthase complex composed of 1 PurL, 1 PurQ and 2 PurS subunits.</text>
</comment>
<dbReference type="PANTHER" id="PTHR34696:SF1">
    <property type="entry name" value="PHOSPHORIBOSYLFORMYLGLYCINAMIDINE SYNTHASE SUBUNIT PURS"/>
    <property type="match status" value="1"/>
</dbReference>
<dbReference type="EMBL" id="CP000812">
    <property type="protein sequence ID" value="ABV34469.1"/>
    <property type="molecule type" value="Genomic_DNA"/>
</dbReference>
<protein>
    <recommendedName>
        <fullName evidence="6">Phosphoribosylformylglycinamidine synthase subunit PurS</fullName>
        <shortName evidence="6">FGAM synthase</shortName>
        <ecNumber evidence="6">6.3.5.3</ecNumber>
    </recommendedName>
    <alternativeName>
        <fullName evidence="6">Formylglycinamide ribonucleotide amidotransferase subunit III</fullName>
        <shortName evidence="6">FGAR amidotransferase III</shortName>
        <shortName evidence="6">FGAR-AT III</shortName>
    </alternativeName>
    <alternativeName>
        <fullName evidence="6">Phosphoribosylformylglycinamidine synthase subunit III</fullName>
    </alternativeName>
</protein>
<evidence type="ECO:0000256" key="5">
    <source>
        <dbReference type="ARBA" id="ARBA00022840"/>
    </source>
</evidence>
<dbReference type="Proteomes" id="UP000002016">
    <property type="component" value="Chromosome"/>
</dbReference>
<dbReference type="STRING" id="416591.Tlet_1915"/>
<dbReference type="GO" id="GO:0006189">
    <property type="term" value="P:'de novo' IMP biosynthetic process"/>
    <property type="evidence" value="ECO:0007669"/>
    <property type="project" value="UniProtKB-UniRule"/>
</dbReference>
<evidence type="ECO:0000256" key="1">
    <source>
        <dbReference type="ARBA" id="ARBA00022490"/>
    </source>
</evidence>
<evidence type="ECO:0000313" key="7">
    <source>
        <dbReference type="EMBL" id="ABV34469.1"/>
    </source>
</evidence>
<name>A8F8I5_PSELT</name>
<proteinExistence type="inferred from homology"/>
<dbReference type="RefSeq" id="WP_012003945.1">
    <property type="nucleotide sequence ID" value="NC_009828.1"/>
</dbReference>
<dbReference type="NCBIfam" id="TIGR00302">
    <property type="entry name" value="phosphoribosylformylglycinamidine synthase subunit PurS"/>
    <property type="match status" value="1"/>
</dbReference>
<dbReference type="HAMAP" id="MF_01926">
    <property type="entry name" value="PurS"/>
    <property type="match status" value="1"/>
</dbReference>
<keyword evidence="3 6" id="KW-0547">Nucleotide-binding</keyword>
<keyword evidence="8" id="KW-1185">Reference proteome</keyword>
<evidence type="ECO:0000313" key="8">
    <source>
        <dbReference type="Proteomes" id="UP000002016"/>
    </source>
</evidence>
<dbReference type="EC" id="6.3.5.3" evidence="6"/>
<dbReference type="GO" id="GO:0004642">
    <property type="term" value="F:phosphoribosylformylglycinamidine synthase activity"/>
    <property type="evidence" value="ECO:0007669"/>
    <property type="project" value="UniProtKB-UniRule"/>
</dbReference>
<dbReference type="KEGG" id="tle:Tlet_1915"/>
<organism evidence="7 8">
    <name type="scientific">Pseudothermotoga lettingae (strain ATCC BAA-301 / DSM 14385 / NBRC 107922 / TMO)</name>
    <name type="common">Thermotoga lettingae</name>
    <dbReference type="NCBI Taxonomy" id="416591"/>
    <lineage>
        <taxon>Bacteria</taxon>
        <taxon>Thermotogati</taxon>
        <taxon>Thermotogota</taxon>
        <taxon>Thermotogae</taxon>
        <taxon>Thermotogales</taxon>
        <taxon>Thermotogaceae</taxon>
        <taxon>Pseudothermotoga</taxon>
    </lineage>
</organism>
<dbReference type="PANTHER" id="PTHR34696">
    <property type="entry name" value="PHOSPHORIBOSYLFORMYLGLYCINAMIDINE SYNTHASE SUBUNIT PURS"/>
    <property type="match status" value="1"/>
</dbReference>
<dbReference type="InterPro" id="IPR003850">
    <property type="entry name" value="PurS"/>
</dbReference>
<comment type="catalytic activity">
    <reaction evidence="6">
        <text>N(2)-formyl-N(1)-(5-phospho-beta-D-ribosyl)glycinamide + L-glutamine + ATP + H2O = 2-formamido-N(1)-(5-O-phospho-beta-D-ribosyl)acetamidine + L-glutamate + ADP + phosphate + H(+)</text>
        <dbReference type="Rhea" id="RHEA:17129"/>
        <dbReference type="ChEBI" id="CHEBI:15377"/>
        <dbReference type="ChEBI" id="CHEBI:15378"/>
        <dbReference type="ChEBI" id="CHEBI:29985"/>
        <dbReference type="ChEBI" id="CHEBI:30616"/>
        <dbReference type="ChEBI" id="CHEBI:43474"/>
        <dbReference type="ChEBI" id="CHEBI:58359"/>
        <dbReference type="ChEBI" id="CHEBI:147286"/>
        <dbReference type="ChEBI" id="CHEBI:147287"/>
        <dbReference type="ChEBI" id="CHEBI:456216"/>
        <dbReference type="EC" id="6.3.5.3"/>
    </reaction>
</comment>
<dbReference type="AlphaFoldDB" id="A8F8I5"/>
<reference evidence="7 8" key="2">
    <citation type="journal article" date="2009" name="Proc. Natl. Acad. Sci. U.S.A.">
        <title>On the chimeric nature, thermophilic origin, and phylogenetic placement of the Thermotogales.</title>
        <authorList>
            <person name="Zhaxybayeva O."/>
            <person name="Swithers K.S."/>
            <person name="Lapierre P."/>
            <person name="Fournier G.P."/>
            <person name="Bickhart D.M."/>
            <person name="DeBoy R.T."/>
            <person name="Nelson K.E."/>
            <person name="Nesbo C.L."/>
            <person name="Doolittle W.F."/>
            <person name="Gogarten J.P."/>
            <person name="Noll K.M."/>
        </authorList>
    </citation>
    <scope>NUCLEOTIDE SEQUENCE [LARGE SCALE GENOMIC DNA]</scope>
    <source>
        <strain evidence="8">ATCC BAA-301 / DSM 14385 / NBRC 107922 / TMO</strain>
    </source>
</reference>
<keyword evidence="5 6" id="KW-0067">ATP-binding</keyword>
<sequence length="84" mass="9476">MYKAKIQITFKNGVLDPQGSAVKQALHHLGFVSVKDVRIGRLVEILISSQTPLDAENQIKQMCEQLLANPVIEEYRVLSLEEIE</sequence>
<evidence type="ECO:0000256" key="3">
    <source>
        <dbReference type="ARBA" id="ARBA00022741"/>
    </source>
</evidence>
<evidence type="ECO:0000256" key="4">
    <source>
        <dbReference type="ARBA" id="ARBA00022755"/>
    </source>
</evidence>
<keyword evidence="4 6" id="KW-0658">Purine biosynthesis</keyword>
<dbReference type="SUPFAM" id="SSF82697">
    <property type="entry name" value="PurS-like"/>
    <property type="match status" value="1"/>
</dbReference>
<dbReference type="GO" id="GO:0005524">
    <property type="term" value="F:ATP binding"/>
    <property type="evidence" value="ECO:0007669"/>
    <property type="project" value="UniProtKB-UniRule"/>
</dbReference>
<dbReference type="UniPathway" id="UPA00074">
    <property type="reaction ID" value="UER00128"/>
</dbReference>
<dbReference type="InterPro" id="IPR036604">
    <property type="entry name" value="PurS-like_sf"/>
</dbReference>
<dbReference type="NCBIfam" id="NF004630">
    <property type="entry name" value="PRK05974.1"/>
    <property type="match status" value="1"/>
</dbReference>
<comment type="subcellular location">
    <subcellularLocation>
        <location evidence="6">Cytoplasm</location>
    </subcellularLocation>
</comment>
<dbReference type="HOGENOM" id="CLU_164833_3_0_0"/>
<reference evidence="7 8" key="1">
    <citation type="submission" date="2007-08" db="EMBL/GenBank/DDBJ databases">
        <title>Complete sequence of Thermotoga lettingae TMO.</title>
        <authorList>
            <consortium name="US DOE Joint Genome Institute"/>
            <person name="Copeland A."/>
            <person name="Lucas S."/>
            <person name="Lapidus A."/>
            <person name="Barry K."/>
            <person name="Glavina del Rio T."/>
            <person name="Dalin E."/>
            <person name="Tice H."/>
            <person name="Pitluck S."/>
            <person name="Foster B."/>
            <person name="Bruce D."/>
            <person name="Schmutz J."/>
            <person name="Larimer F."/>
            <person name="Land M."/>
            <person name="Hauser L."/>
            <person name="Kyrpides N."/>
            <person name="Mikhailova N."/>
            <person name="Nelson K."/>
            <person name="Gogarten J.P."/>
            <person name="Noll K."/>
            <person name="Richardson P."/>
        </authorList>
    </citation>
    <scope>NUCLEOTIDE SEQUENCE [LARGE SCALE GENOMIC DNA]</scope>
    <source>
        <strain evidence="8">ATCC BAA-301 / DSM 14385 / NBRC 107922 / TMO</strain>
    </source>
</reference>
<keyword evidence="2 6" id="KW-0436">Ligase</keyword>
<evidence type="ECO:0000256" key="2">
    <source>
        <dbReference type="ARBA" id="ARBA00022598"/>
    </source>
</evidence>
<dbReference type="OrthoDB" id="9799101at2"/>
<accession>A8F8I5</accession>
<evidence type="ECO:0000256" key="6">
    <source>
        <dbReference type="HAMAP-Rule" id="MF_01926"/>
    </source>
</evidence>
<gene>
    <name evidence="6" type="primary">purS</name>
    <name evidence="7" type="ordered locus">Tlet_1915</name>
</gene>
<keyword evidence="1 6" id="KW-0963">Cytoplasm</keyword>
<dbReference type="Gene3D" id="3.30.1280.10">
    <property type="entry name" value="Phosphoribosylformylglycinamidine synthase subunit PurS"/>
    <property type="match status" value="1"/>
</dbReference>
<comment type="similarity">
    <text evidence="6">Belongs to the PurS family.</text>
</comment>
<dbReference type="GO" id="GO:0005737">
    <property type="term" value="C:cytoplasm"/>
    <property type="evidence" value="ECO:0007669"/>
    <property type="project" value="UniProtKB-SubCell"/>
</dbReference>
<dbReference type="eggNOG" id="COG1828">
    <property type="taxonomic scope" value="Bacteria"/>
</dbReference>